<evidence type="ECO:0000313" key="9">
    <source>
        <dbReference type="EMBL" id="AYQ74298.1"/>
    </source>
</evidence>
<organism evidence="9 10">
    <name type="scientific">Cohnella candidum</name>
    <dbReference type="NCBI Taxonomy" id="2674991"/>
    <lineage>
        <taxon>Bacteria</taxon>
        <taxon>Bacillati</taxon>
        <taxon>Bacillota</taxon>
        <taxon>Bacilli</taxon>
        <taxon>Bacillales</taxon>
        <taxon>Paenibacillaceae</taxon>
        <taxon>Cohnella</taxon>
    </lineage>
</organism>
<evidence type="ECO:0000256" key="5">
    <source>
        <dbReference type="ARBA" id="ARBA00022801"/>
    </source>
</evidence>
<keyword evidence="10" id="KW-1185">Reference proteome</keyword>
<dbReference type="InterPro" id="IPR008007">
    <property type="entry name" value="Peptidase_M42"/>
</dbReference>
<feature type="binding site" evidence="8">
    <location>
        <position position="322"/>
    </location>
    <ligand>
        <name>Zn(2+)</name>
        <dbReference type="ChEBI" id="CHEBI:29105"/>
        <label>2</label>
    </ligand>
</feature>
<evidence type="ECO:0000256" key="1">
    <source>
        <dbReference type="ARBA" id="ARBA00006272"/>
    </source>
</evidence>
<dbReference type="CDD" id="cd05656">
    <property type="entry name" value="M42_Frv"/>
    <property type="match status" value="1"/>
</dbReference>
<evidence type="ECO:0000256" key="3">
    <source>
        <dbReference type="ARBA" id="ARBA00022670"/>
    </source>
</evidence>
<evidence type="ECO:0000256" key="7">
    <source>
        <dbReference type="PIRSR" id="PIRSR001123-1"/>
    </source>
</evidence>
<comment type="similarity">
    <text evidence="1 6">Belongs to the peptidase M42 family.</text>
</comment>
<feature type="active site" description="Proton acceptor" evidence="7">
    <location>
        <position position="211"/>
    </location>
</feature>
<gene>
    <name evidence="9" type="ORF">EAV92_18035</name>
</gene>
<protein>
    <submittedName>
        <fullName evidence="9">M42 family peptidase</fullName>
    </submittedName>
</protein>
<dbReference type="InterPro" id="IPR023367">
    <property type="entry name" value="Peptidase_M42_dom2"/>
</dbReference>
<dbReference type="InterPro" id="IPR051464">
    <property type="entry name" value="Peptidase_M42_aminopept"/>
</dbReference>
<dbReference type="PANTHER" id="PTHR32481">
    <property type="entry name" value="AMINOPEPTIDASE"/>
    <property type="match status" value="1"/>
</dbReference>
<dbReference type="Gene3D" id="3.40.630.10">
    <property type="entry name" value="Zn peptidases"/>
    <property type="match status" value="1"/>
</dbReference>
<evidence type="ECO:0000256" key="8">
    <source>
        <dbReference type="PIRSR" id="PIRSR001123-2"/>
    </source>
</evidence>
<evidence type="ECO:0000256" key="2">
    <source>
        <dbReference type="ARBA" id="ARBA00022438"/>
    </source>
</evidence>
<sequence>MDKLTQLMKRLSEVDGVPGFEHEVRTEMERWLAPVADEIRRDRLGGVVGVKTGLAEGPRILLAGHLDEVGFIVSHITPKGFLRFQQLGGWWPHSLLSQRVKIKTRRGDVIGIVGAKAPHVLPAEERGKVMKLEEMYIDIGATSPEEVSEMGVRPGDPIIPAADFFTLKEDRLWAGKALDNRAGCALAIEVLERLQGESHPNILFAGATVQEEVGLRGAATLAELVKPDIAIAVDVGVSMDTPGLDGQQVPCDMDKGPIVVLLDAHMVSHPGLRNLVLDTAEELGIPVQTAVSMGGGTDAGRFHMNGIGCPSVALGFATRYIHTHNAVMSRRDFEQTAELVTEVVKKLSRERIQAFFH</sequence>
<keyword evidence="4 8" id="KW-0479">Metal-binding</keyword>
<dbReference type="SUPFAM" id="SSF53187">
    <property type="entry name" value="Zn-dependent exopeptidases"/>
    <property type="match status" value="1"/>
</dbReference>
<dbReference type="Proteomes" id="UP000269097">
    <property type="component" value="Chromosome"/>
</dbReference>
<keyword evidence="5" id="KW-0378">Hydrolase</keyword>
<feature type="binding site" evidence="8">
    <location>
        <position position="179"/>
    </location>
    <ligand>
        <name>Zn(2+)</name>
        <dbReference type="ChEBI" id="CHEBI:29105"/>
        <label>2</label>
    </ligand>
</feature>
<dbReference type="GO" id="GO:0004177">
    <property type="term" value="F:aminopeptidase activity"/>
    <property type="evidence" value="ECO:0007669"/>
    <property type="project" value="UniProtKB-UniRule"/>
</dbReference>
<dbReference type="KEGG" id="coh:EAV92_18035"/>
<feature type="binding site" evidence="8">
    <location>
        <position position="234"/>
    </location>
    <ligand>
        <name>Zn(2+)</name>
        <dbReference type="ChEBI" id="CHEBI:29105"/>
        <label>1</label>
    </ligand>
</feature>
<comment type="cofactor">
    <cofactor evidence="8">
        <name>a divalent metal cation</name>
        <dbReference type="ChEBI" id="CHEBI:60240"/>
    </cofactor>
    <text evidence="8">Binds 2 divalent metal cations per subunit.</text>
</comment>
<dbReference type="PANTHER" id="PTHR32481:SF0">
    <property type="entry name" value="AMINOPEPTIDASE YPDE-RELATED"/>
    <property type="match status" value="1"/>
</dbReference>
<dbReference type="SUPFAM" id="SSF101821">
    <property type="entry name" value="Aminopeptidase/glucanase lid domain"/>
    <property type="match status" value="1"/>
</dbReference>
<keyword evidence="3" id="KW-0645">Protease</keyword>
<dbReference type="Gene3D" id="2.40.30.40">
    <property type="entry name" value="Peptidase M42, domain 2"/>
    <property type="match status" value="1"/>
</dbReference>
<reference evidence="9 10" key="1">
    <citation type="submission" date="2018-10" db="EMBL/GenBank/DDBJ databases">
        <title>Genome Sequence of Cohnella sp.</title>
        <authorList>
            <person name="Srinivasan S."/>
            <person name="Kim M.K."/>
        </authorList>
    </citation>
    <scope>NUCLEOTIDE SEQUENCE [LARGE SCALE GENOMIC DNA]</scope>
    <source>
        <strain evidence="9 10">18JY8-7</strain>
    </source>
</reference>
<accession>A0A3G3K1G2</accession>
<dbReference type="Pfam" id="PF05343">
    <property type="entry name" value="Peptidase_M42"/>
    <property type="match status" value="1"/>
</dbReference>
<dbReference type="AlphaFoldDB" id="A0A3G3K1G2"/>
<evidence type="ECO:0000313" key="10">
    <source>
        <dbReference type="Proteomes" id="UP000269097"/>
    </source>
</evidence>
<dbReference type="PIRSF" id="PIRSF001123">
    <property type="entry name" value="PepA_GA"/>
    <property type="match status" value="1"/>
</dbReference>
<name>A0A3G3K1G2_9BACL</name>
<evidence type="ECO:0000256" key="4">
    <source>
        <dbReference type="ARBA" id="ARBA00022723"/>
    </source>
</evidence>
<feature type="binding site" evidence="8">
    <location>
        <position position="65"/>
    </location>
    <ligand>
        <name>Zn(2+)</name>
        <dbReference type="ChEBI" id="CHEBI:29105"/>
        <label>1</label>
    </ligand>
</feature>
<keyword evidence="2" id="KW-0031">Aminopeptidase</keyword>
<dbReference type="RefSeq" id="WP_123042379.1">
    <property type="nucleotide sequence ID" value="NZ_CP033433.1"/>
</dbReference>
<dbReference type="EMBL" id="CP033433">
    <property type="protein sequence ID" value="AYQ74298.1"/>
    <property type="molecule type" value="Genomic_DNA"/>
</dbReference>
<proteinExistence type="inferred from homology"/>
<dbReference type="GO" id="GO:0046872">
    <property type="term" value="F:metal ion binding"/>
    <property type="evidence" value="ECO:0007669"/>
    <property type="project" value="UniProtKB-UniRule"/>
</dbReference>
<evidence type="ECO:0000256" key="6">
    <source>
        <dbReference type="PIRNR" id="PIRNR001123"/>
    </source>
</evidence>
<dbReference type="GO" id="GO:0006508">
    <property type="term" value="P:proteolysis"/>
    <property type="evidence" value="ECO:0007669"/>
    <property type="project" value="UniProtKB-KW"/>
</dbReference>
<feature type="binding site" evidence="8">
    <location>
        <position position="212"/>
    </location>
    <ligand>
        <name>Zn(2+)</name>
        <dbReference type="ChEBI" id="CHEBI:29105"/>
        <label>2</label>
    </ligand>
</feature>
<feature type="binding site" evidence="8">
    <location>
        <position position="179"/>
    </location>
    <ligand>
        <name>Zn(2+)</name>
        <dbReference type="ChEBI" id="CHEBI:29105"/>
        <label>1</label>
    </ligand>
</feature>